<dbReference type="PANTHER" id="PTHR38364:SF1">
    <property type="entry name" value="OS04G0475300 PROTEIN"/>
    <property type="match status" value="1"/>
</dbReference>
<keyword evidence="1" id="KW-0812">Transmembrane</keyword>
<protein>
    <recommendedName>
        <fullName evidence="4">Transmembrane protein</fullName>
    </recommendedName>
</protein>
<comment type="caution">
    <text evidence="2">The sequence shown here is derived from an EMBL/GenBank/DDBJ whole genome shotgun (WGS) entry which is preliminary data.</text>
</comment>
<dbReference type="EMBL" id="PKPP01010202">
    <property type="protein sequence ID" value="PWA46621.1"/>
    <property type="molecule type" value="Genomic_DNA"/>
</dbReference>
<evidence type="ECO:0000256" key="1">
    <source>
        <dbReference type="SAM" id="Phobius"/>
    </source>
</evidence>
<evidence type="ECO:0000313" key="3">
    <source>
        <dbReference type="Proteomes" id="UP000245207"/>
    </source>
</evidence>
<organism evidence="2 3">
    <name type="scientific">Artemisia annua</name>
    <name type="common">Sweet wormwood</name>
    <dbReference type="NCBI Taxonomy" id="35608"/>
    <lineage>
        <taxon>Eukaryota</taxon>
        <taxon>Viridiplantae</taxon>
        <taxon>Streptophyta</taxon>
        <taxon>Embryophyta</taxon>
        <taxon>Tracheophyta</taxon>
        <taxon>Spermatophyta</taxon>
        <taxon>Magnoliopsida</taxon>
        <taxon>eudicotyledons</taxon>
        <taxon>Gunneridae</taxon>
        <taxon>Pentapetalae</taxon>
        <taxon>asterids</taxon>
        <taxon>campanulids</taxon>
        <taxon>Asterales</taxon>
        <taxon>Asteraceae</taxon>
        <taxon>Asteroideae</taxon>
        <taxon>Anthemideae</taxon>
        <taxon>Artemisiinae</taxon>
        <taxon>Artemisia</taxon>
    </lineage>
</organism>
<gene>
    <name evidence="2" type="ORF">CTI12_AA506100</name>
</gene>
<sequence length="145" mass="17240">MENTTWEQRHNTLTHILTHPTKTPSLHSQYFVSTQIPCYHKWDYPPILCEHNQFKWAIGLFLKRVSKLGVINQGTWRCKCPYQQPPPLVLAKGVEEAKWGDEDKREYVKKRLRKKKMGNDINPWIPILLPNLILLSFLFWDPYDP</sequence>
<keyword evidence="3" id="KW-1185">Reference proteome</keyword>
<keyword evidence="1" id="KW-1133">Transmembrane helix</keyword>
<name>A0A2U1LCC1_ARTAN</name>
<feature type="transmembrane region" description="Helical" evidence="1">
    <location>
        <begin position="121"/>
        <end position="140"/>
    </location>
</feature>
<proteinExistence type="predicted"/>
<dbReference type="STRING" id="35608.A0A2U1LCC1"/>
<dbReference type="AlphaFoldDB" id="A0A2U1LCC1"/>
<reference evidence="2 3" key="1">
    <citation type="journal article" date="2018" name="Mol. Plant">
        <title>The genome of Artemisia annua provides insight into the evolution of Asteraceae family and artemisinin biosynthesis.</title>
        <authorList>
            <person name="Shen Q."/>
            <person name="Zhang L."/>
            <person name="Liao Z."/>
            <person name="Wang S."/>
            <person name="Yan T."/>
            <person name="Shi P."/>
            <person name="Liu M."/>
            <person name="Fu X."/>
            <person name="Pan Q."/>
            <person name="Wang Y."/>
            <person name="Lv Z."/>
            <person name="Lu X."/>
            <person name="Zhang F."/>
            <person name="Jiang W."/>
            <person name="Ma Y."/>
            <person name="Chen M."/>
            <person name="Hao X."/>
            <person name="Li L."/>
            <person name="Tang Y."/>
            <person name="Lv G."/>
            <person name="Zhou Y."/>
            <person name="Sun X."/>
            <person name="Brodelius P.E."/>
            <person name="Rose J.K.C."/>
            <person name="Tang K."/>
        </authorList>
    </citation>
    <scope>NUCLEOTIDE SEQUENCE [LARGE SCALE GENOMIC DNA]</scope>
    <source>
        <strain evidence="3">cv. Huhao1</strain>
        <tissue evidence="2">Leaf</tissue>
    </source>
</reference>
<keyword evidence="1" id="KW-0472">Membrane</keyword>
<dbReference type="Proteomes" id="UP000245207">
    <property type="component" value="Unassembled WGS sequence"/>
</dbReference>
<evidence type="ECO:0008006" key="4">
    <source>
        <dbReference type="Google" id="ProtNLM"/>
    </source>
</evidence>
<dbReference type="PANTHER" id="PTHR38364">
    <property type="entry name" value="OSJNBA0022H21.9 PROTEIN"/>
    <property type="match status" value="1"/>
</dbReference>
<evidence type="ECO:0000313" key="2">
    <source>
        <dbReference type="EMBL" id="PWA46621.1"/>
    </source>
</evidence>
<dbReference type="OrthoDB" id="679818at2759"/>
<accession>A0A2U1LCC1</accession>